<accession>A0A2S6ZDG1</accession>
<dbReference type="EMBL" id="MIGX01000065">
    <property type="protein sequence ID" value="PPT90272.1"/>
    <property type="molecule type" value="Genomic_DNA"/>
</dbReference>
<name>A0A2S6ZDG1_9XANT</name>
<comment type="caution">
    <text evidence="1">The sequence shown here is derived from an EMBL/GenBank/DDBJ whole genome shotgun (WGS) entry which is preliminary data.</text>
</comment>
<keyword evidence="2" id="KW-1185">Reference proteome</keyword>
<evidence type="ECO:0000313" key="2">
    <source>
        <dbReference type="Proteomes" id="UP000239898"/>
    </source>
</evidence>
<sequence length="106" mass="11981">MAKPLYKVTFLNHGKVYELYAQHVGSSHLWGFSEIGALLFDLRDGLVIDPTEERLREEFGGTKMLHLPMQSIVRIEEVEKKGQSAIRDAATGEKVITPFPMPSKPR</sequence>
<proteinExistence type="predicted"/>
<dbReference type="Pfam" id="PF08850">
    <property type="entry name" value="DUF1820"/>
    <property type="match status" value="1"/>
</dbReference>
<evidence type="ECO:0008006" key="3">
    <source>
        <dbReference type="Google" id="ProtNLM"/>
    </source>
</evidence>
<dbReference type="Proteomes" id="UP000239898">
    <property type="component" value="Unassembled WGS sequence"/>
</dbReference>
<dbReference type="AlphaFoldDB" id="A0A2S6ZDG1"/>
<organism evidence="1 2">
    <name type="scientific">Xanthomonas theicola</name>
    <dbReference type="NCBI Taxonomy" id="56464"/>
    <lineage>
        <taxon>Bacteria</taxon>
        <taxon>Pseudomonadati</taxon>
        <taxon>Pseudomonadota</taxon>
        <taxon>Gammaproteobacteria</taxon>
        <taxon>Lysobacterales</taxon>
        <taxon>Lysobacteraceae</taxon>
        <taxon>Xanthomonas</taxon>
    </lineage>
</organism>
<protein>
    <recommendedName>
        <fullName evidence="3">DUF1820 domain-containing protein</fullName>
    </recommendedName>
</protein>
<evidence type="ECO:0000313" key="1">
    <source>
        <dbReference type="EMBL" id="PPT90272.1"/>
    </source>
</evidence>
<gene>
    <name evidence="1" type="ORF">XthCFBP4691_13205</name>
</gene>
<dbReference type="OrthoDB" id="5641137at2"/>
<dbReference type="InterPro" id="IPR014949">
    <property type="entry name" value="DUF1820"/>
</dbReference>
<dbReference type="PIRSF" id="PIRSF028538">
    <property type="entry name" value="DUF1820"/>
    <property type="match status" value="1"/>
</dbReference>
<dbReference type="RefSeq" id="WP_128420848.1">
    <property type="nucleotide sequence ID" value="NZ_CP049017.1"/>
</dbReference>
<reference evidence="1 2" key="1">
    <citation type="submission" date="2016-08" db="EMBL/GenBank/DDBJ databases">
        <title>Evolution of the type three secretion system and type three effector repertoires in Xanthomonas.</title>
        <authorList>
            <person name="Merda D."/>
            <person name="Briand M."/>
            <person name="Bosis E."/>
            <person name="Rousseau C."/>
            <person name="Portier P."/>
            <person name="Jacques M.-A."/>
            <person name="Fischer-Le Saux M."/>
        </authorList>
    </citation>
    <scope>NUCLEOTIDE SEQUENCE [LARGE SCALE GENOMIC DNA]</scope>
    <source>
        <strain evidence="1 2">CFBP 4691</strain>
    </source>
</reference>